<sequence length="551" mass="62253">MNLDELIRNSIFANARVIAGSKGLKNEVQTVNIMDAPDIINYLKQKEFLLSNGYFIKQSPDTLSKLIANMHAMGCSGLAVKSRRFALAISPEDLAVADRLGFPLIELSEVPFSLGEILQQSTSFILDNKNHELHYALTVHKQFSGLIMHGNGLAKILDFLSSLIASPVILLGSRLEMMERSSSLGQNALPLVTAIAAALASIPPFQTTLSLCLVDASFPECRELALHPIQTYRHEGYLVTFPLLQKEDRLTALTIEQAANVIGLEMMKRQAVKERSRRFKNEFFADLIDGYFVTEQEVLHRGKKYGLRPRTPMLLIAVRLDIASESLRATGLNSREESLQSERDIYYETLKRHFYALRLQFTMFTRNDAFGLLVQLDDTELDETELRGALEKISSDLLSQSLIGVSIGIGSPVTDPLDIGLSFKEALKALQTGYSMGKSRFVLSHRRNDVGYLLRLLPSEELRRFFDETFKGFDMLEERERQELLRTLKAYYDNHCHLIDTAKTLFVHRNTVLYRLDKCEKIVNLHLKDATESLRIRLALAIEPILKGKSV</sequence>
<dbReference type="InterPro" id="IPR051448">
    <property type="entry name" value="CdaR-like_regulators"/>
</dbReference>
<accession>A0ABT6T9N9</accession>
<comment type="similarity">
    <text evidence="1">Belongs to the CdaR family.</text>
</comment>
<dbReference type="PANTHER" id="PTHR33744:SF1">
    <property type="entry name" value="DNA-BINDING TRANSCRIPTIONAL ACTIVATOR ADER"/>
    <property type="match status" value="1"/>
</dbReference>
<dbReference type="EMBL" id="JAGRPV010000001">
    <property type="protein sequence ID" value="MDI4643530.1"/>
    <property type="molecule type" value="Genomic_DNA"/>
</dbReference>
<evidence type="ECO:0000259" key="2">
    <source>
        <dbReference type="Pfam" id="PF07905"/>
    </source>
</evidence>
<evidence type="ECO:0000259" key="4">
    <source>
        <dbReference type="Pfam" id="PF17853"/>
    </source>
</evidence>
<dbReference type="Pfam" id="PF17853">
    <property type="entry name" value="GGDEF_2"/>
    <property type="match status" value="1"/>
</dbReference>
<dbReference type="Pfam" id="PF07905">
    <property type="entry name" value="PucR"/>
    <property type="match status" value="1"/>
</dbReference>
<evidence type="ECO:0000313" key="6">
    <source>
        <dbReference type="Proteomes" id="UP001161691"/>
    </source>
</evidence>
<reference evidence="5" key="1">
    <citation type="submission" date="2023-04" db="EMBL/GenBank/DDBJ databases">
        <title>Comparative genomic analysis of Cohnella hashimotonis sp. nov., isolated from the International Space Station.</title>
        <authorList>
            <person name="Venkateswaran K."/>
            <person name="Simpson A."/>
        </authorList>
    </citation>
    <scope>NUCLEOTIDE SEQUENCE</scope>
    <source>
        <strain evidence="5">F6_2S_P_1</strain>
    </source>
</reference>
<dbReference type="Gene3D" id="1.10.10.2840">
    <property type="entry name" value="PucR C-terminal helix-turn-helix domain"/>
    <property type="match status" value="1"/>
</dbReference>
<dbReference type="PANTHER" id="PTHR33744">
    <property type="entry name" value="CARBOHYDRATE DIACID REGULATOR"/>
    <property type="match status" value="1"/>
</dbReference>
<evidence type="ECO:0000259" key="3">
    <source>
        <dbReference type="Pfam" id="PF13556"/>
    </source>
</evidence>
<feature type="domain" description="PucR C-terminal helix-turn-helix" evidence="3">
    <location>
        <begin position="484"/>
        <end position="542"/>
    </location>
</feature>
<gene>
    <name evidence="5" type="ORF">KB449_01100</name>
</gene>
<dbReference type="Pfam" id="PF13556">
    <property type="entry name" value="HTH_30"/>
    <property type="match status" value="1"/>
</dbReference>
<dbReference type="RefSeq" id="WP_282906586.1">
    <property type="nucleotide sequence ID" value="NZ_JAGRPV010000001.1"/>
</dbReference>
<comment type="caution">
    <text evidence="5">The sequence shown here is derived from an EMBL/GenBank/DDBJ whole genome shotgun (WGS) entry which is preliminary data.</text>
</comment>
<dbReference type="InterPro" id="IPR012914">
    <property type="entry name" value="PucR_dom"/>
</dbReference>
<organism evidence="5 6">
    <name type="scientific">Cohnella hashimotonis</name>
    <dbReference type="NCBI Taxonomy" id="2826895"/>
    <lineage>
        <taxon>Bacteria</taxon>
        <taxon>Bacillati</taxon>
        <taxon>Bacillota</taxon>
        <taxon>Bacilli</taxon>
        <taxon>Bacillales</taxon>
        <taxon>Paenibacillaceae</taxon>
        <taxon>Cohnella</taxon>
    </lineage>
</organism>
<name>A0ABT6T9N9_9BACL</name>
<feature type="domain" description="Purine catabolism PurC-like" evidence="2">
    <location>
        <begin position="5"/>
        <end position="120"/>
    </location>
</feature>
<proteinExistence type="inferred from homology"/>
<dbReference type="InterPro" id="IPR041522">
    <property type="entry name" value="CdaR_GGDEF"/>
</dbReference>
<protein>
    <submittedName>
        <fullName evidence="5">PucR family transcriptional regulator ligand-binding domain-containing protein</fullName>
    </submittedName>
</protein>
<feature type="domain" description="CdaR GGDEF-like" evidence="4">
    <location>
        <begin position="295"/>
        <end position="431"/>
    </location>
</feature>
<evidence type="ECO:0000313" key="5">
    <source>
        <dbReference type="EMBL" id="MDI4643530.1"/>
    </source>
</evidence>
<dbReference type="Proteomes" id="UP001161691">
    <property type="component" value="Unassembled WGS sequence"/>
</dbReference>
<dbReference type="InterPro" id="IPR042070">
    <property type="entry name" value="PucR_C-HTH_sf"/>
</dbReference>
<keyword evidence="6" id="KW-1185">Reference proteome</keyword>
<dbReference type="InterPro" id="IPR025736">
    <property type="entry name" value="PucR_C-HTH_dom"/>
</dbReference>
<evidence type="ECO:0000256" key="1">
    <source>
        <dbReference type="ARBA" id="ARBA00006754"/>
    </source>
</evidence>